<evidence type="ECO:0008006" key="3">
    <source>
        <dbReference type="Google" id="ProtNLM"/>
    </source>
</evidence>
<reference evidence="1 2" key="1">
    <citation type="journal article" date="2019" name="Genome Biol. Evol.">
        <title>Insights into the evolution of the New World diploid cottons (Gossypium, subgenus Houzingenia) based on genome sequencing.</title>
        <authorList>
            <person name="Grover C.E."/>
            <person name="Arick M.A. 2nd"/>
            <person name="Thrash A."/>
            <person name="Conover J.L."/>
            <person name="Sanders W.S."/>
            <person name="Peterson D.G."/>
            <person name="Frelichowski J.E."/>
            <person name="Scheffler J.A."/>
            <person name="Scheffler B.E."/>
            <person name="Wendel J.F."/>
        </authorList>
    </citation>
    <scope>NUCLEOTIDE SEQUENCE [LARGE SCALE GENOMIC DNA]</scope>
    <source>
        <strain evidence="1">0</strain>
        <tissue evidence="1">Leaf</tissue>
    </source>
</reference>
<dbReference type="EMBL" id="JABFAD010000003">
    <property type="protein sequence ID" value="MBA0794321.1"/>
    <property type="molecule type" value="Genomic_DNA"/>
</dbReference>
<dbReference type="Proteomes" id="UP000593560">
    <property type="component" value="Unassembled WGS sequence"/>
</dbReference>
<name>A0A7J9GA13_9ROSI</name>
<dbReference type="OrthoDB" id="994689at2759"/>
<accession>A0A7J9GA13</accession>
<dbReference type="PANTHER" id="PTHR31704">
    <property type="entry name" value="MYB/SANT-LIKE DNA-BINDING DOMAIN PROTEIN-RELATED"/>
    <property type="match status" value="1"/>
</dbReference>
<evidence type="ECO:0000313" key="1">
    <source>
        <dbReference type="EMBL" id="MBA0794321.1"/>
    </source>
</evidence>
<keyword evidence="2" id="KW-1185">Reference proteome</keyword>
<feature type="non-terminal residue" evidence="1">
    <location>
        <position position="144"/>
    </location>
</feature>
<protein>
    <recommendedName>
        <fullName evidence="3">Myb/SANT-like domain-containing protein</fullName>
    </recommendedName>
</protein>
<dbReference type="PANTHER" id="PTHR31704:SF37">
    <property type="entry name" value="HEAT SHOCK PROTEIN"/>
    <property type="match status" value="1"/>
</dbReference>
<proteinExistence type="predicted"/>
<dbReference type="AlphaFoldDB" id="A0A7J9GA13"/>
<sequence>NLICEVAVEEDLPFFFKDTSFDLCSFKILKGNRPGTLFTKDGWLKIMTNFEKETSEVTGLGWNSIKRTVDASNDWWESRLKMFMVVIATGDKAWSPSSGTFCNEFFEDVNNDIPEKNEEENVRNDVHIFNDVHIDGNSQKRKMS</sequence>
<evidence type="ECO:0000313" key="2">
    <source>
        <dbReference type="Proteomes" id="UP000593560"/>
    </source>
</evidence>
<organism evidence="1 2">
    <name type="scientific">Gossypium harknessii</name>
    <dbReference type="NCBI Taxonomy" id="34285"/>
    <lineage>
        <taxon>Eukaryota</taxon>
        <taxon>Viridiplantae</taxon>
        <taxon>Streptophyta</taxon>
        <taxon>Embryophyta</taxon>
        <taxon>Tracheophyta</taxon>
        <taxon>Spermatophyta</taxon>
        <taxon>Magnoliopsida</taxon>
        <taxon>eudicotyledons</taxon>
        <taxon>Gunneridae</taxon>
        <taxon>Pentapetalae</taxon>
        <taxon>rosids</taxon>
        <taxon>malvids</taxon>
        <taxon>Malvales</taxon>
        <taxon>Malvaceae</taxon>
        <taxon>Malvoideae</taxon>
        <taxon>Gossypium</taxon>
    </lineage>
</organism>
<gene>
    <name evidence="1" type="ORF">Gohar_018663</name>
</gene>
<comment type="caution">
    <text evidence="1">The sequence shown here is derived from an EMBL/GenBank/DDBJ whole genome shotgun (WGS) entry which is preliminary data.</text>
</comment>